<feature type="region of interest" description="Disordered" evidence="1">
    <location>
        <begin position="1"/>
        <end position="34"/>
    </location>
</feature>
<dbReference type="KEGG" id="pej:FYC62_07935"/>
<name>A0A5C0VKV0_9SPHI</name>
<organism evidence="2 3">
    <name type="scientific">Pedobacter aquae</name>
    <dbReference type="NCBI Taxonomy" id="2605747"/>
    <lineage>
        <taxon>Bacteria</taxon>
        <taxon>Pseudomonadati</taxon>
        <taxon>Bacteroidota</taxon>
        <taxon>Sphingobacteriia</taxon>
        <taxon>Sphingobacteriales</taxon>
        <taxon>Sphingobacteriaceae</taxon>
        <taxon>Pedobacter</taxon>
    </lineage>
</organism>
<reference evidence="2 3" key="1">
    <citation type="submission" date="2019-08" db="EMBL/GenBank/DDBJ databases">
        <title>Pedobacter sp. nov., isolated from Han river, South Korea.</title>
        <authorList>
            <person name="Lee D.-H."/>
            <person name="Kim Y.-S."/>
            <person name="Hwang E.-M."/>
            <person name="Le Tran T.C."/>
            <person name="Cha C.-J."/>
        </authorList>
    </citation>
    <scope>NUCLEOTIDE SEQUENCE [LARGE SCALE GENOMIC DNA]</scope>
    <source>
        <strain evidence="2 3">CJ43</strain>
    </source>
</reference>
<dbReference type="Proteomes" id="UP000323653">
    <property type="component" value="Chromosome"/>
</dbReference>
<dbReference type="EMBL" id="CP043329">
    <property type="protein sequence ID" value="QEK51594.1"/>
    <property type="molecule type" value="Genomic_DNA"/>
</dbReference>
<dbReference type="RefSeq" id="WP_039447348.1">
    <property type="nucleotide sequence ID" value="NZ_CP043329.1"/>
</dbReference>
<evidence type="ECO:0000256" key="1">
    <source>
        <dbReference type="SAM" id="MobiDB-lite"/>
    </source>
</evidence>
<protein>
    <submittedName>
        <fullName evidence="2">Uncharacterized protein</fullName>
    </submittedName>
</protein>
<sequence length="59" mass="6758">MKTPKKPVSKNSENSGIEQPEDSKANNKFMDEEEDEFDLPIDDLGAIDDFNDFDDDDDF</sequence>
<proteinExistence type="predicted"/>
<keyword evidence="3" id="KW-1185">Reference proteome</keyword>
<evidence type="ECO:0000313" key="3">
    <source>
        <dbReference type="Proteomes" id="UP000323653"/>
    </source>
</evidence>
<gene>
    <name evidence="2" type="ORF">FYC62_07935</name>
</gene>
<evidence type="ECO:0000313" key="2">
    <source>
        <dbReference type="EMBL" id="QEK51594.1"/>
    </source>
</evidence>
<dbReference type="AlphaFoldDB" id="A0A5C0VKV0"/>
<accession>A0A5C0VKV0</accession>